<name>A0A540WQB1_9BACT</name>
<dbReference type="Proteomes" id="UP000315369">
    <property type="component" value="Unassembled WGS sequence"/>
</dbReference>
<comment type="caution">
    <text evidence="1">The sequence shown here is derived from an EMBL/GenBank/DDBJ whole genome shotgun (WGS) entry which is preliminary data.</text>
</comment>
<evidence type="ECO:0000313" key="1">
    <source>
        <dbReference type="EMBL" id="TQF11209.1"/>
    </source>
</evidence>
<dbReference type="EMBL" id="VIFM01000203">
    <property type="protein sequence ID" value="TQF11209.1"/>
    <property type="molecule type" value="Genomic_DNA"/>
</dbReference>
<reference evidence="1 2" key="1">
    <citation type="submission" date="2019-06" db="EMBL/GenBank/DDBJ databases">
        <authorList>
            <person name="Livingstone P."/>
            <person name="Whitworth D."/>
        </authorList>
    </citation>
    <scope>NUCLEOTIDE SEQUENCE [LARGE SCALE GENOMIC DNA]</scope>
    <source>
        <strain evidence="1 2">AM401</strain>
    </source>
</reference>
<organism evidence="1 2">
    <name type="scientific">Myxococcus llanfairpwllgwyngyllgogerychwyrndrobwllllantysiliogogogochensis</name>
    <dbReference type="NCBI Taxonomy" id="2590453"/>
    <lineage>
        <taxon>Bacteria</taxon>
        <taxon>Pseudomonadati</taxon>
        <taxon>Myxococcota</taxon>
        <taxon>Myxococcia</taxon>
        <taxon>Myxococcales</taxon>
        <taxon>Cystobacterineae</taxon>
        <taxon>Myxococcaceae</taxon>
        <taxon>Myxococcus</taxon>
    </lineage>
</organism>
<sequence length="73" mass="8291">MVWAWMRMVMALAIILLPGGFPLLLSYIAVRTLVSRWREAQMQAHSVGREASLRDVLASLHFKELVRDARAAL</sequence>
<evidence type="ECO:0000313" key="2">
    <source>
        <dbReference type="Proteomes" id="UP000315369"/>
    </source>
</evidence>
<dbReference type="AlphaFoldDB" id="A0A540WQB1"/>
<accession>A0A540WQB1</accession>
<gene>
    <name evidence="1" type="ORF">FJV41_35435</name>
</gene>
<dbReference type="OrthoDB" id="5521949at2"/>
<proteinExistence type="predicted"/>
<protein>
    <submittedName>
        <fullName evidence="1">Uncharacterized protein</fullName>
    </submittedName>
</protein>
<keyword evidence="2" id="KW-1185">Reference proteome</keyword>